<dbReference type="Proteomes" id="UP000308038">
    <property type="component" value="Unassembled WGS sequence"/>
</dbReference>
<evidence type="ECO:0000313" key="1">
    <source>
        <dbReference type="EMBL" id="THG41608.1"/>
    </source>
</evidence>
<comment type="caution">
    <text evidence="1">The sequence shown here is derived from an EMBL/GenBank/DDBJ whole genome shotgun (WGS) entry which is preliminary data.</text>
</comment>
<gene>
    <name evidence="1" type="ORF">E5988_03635</name>
</gene>
<dbReference type="EMBL" id="SSTI01000002">
    <property type="protein sequence ID" value="THG41608.1"/>
    <property type="molecule type" value="Genomic_DNA"/>
</dbReference>
<evidence type="ECO:0000313" key="2">
    <source>
        <dbReference type="Proteomes" id="UP000308038"/>
    </source>
</evidence>
<name>A0ABY2QKW4_9SPHN</name>
<reference evidence="1 2" key="1">
    <citation type="submission" date="2019-04" db="EMBL/GenBank/DDBJ databases">
        <title>Microbes associate with the intestines of laboratory mice.</title>
        <authorList>
            <person name="Navarre W."/>
            <person name="Wong E."/>
            <person name="Huang K.C."/>
            <person name="Tropini C."/>
            <person name="Ng K."/>
            <person name="Yu B."/>
        </authorList>
    </citation>
    <scope>NUCLEOTIDE SEQUENCE [LARGE SCALE GENOMIC DNA]</scope>
    <source>
        <strain evidence="1 2">NM83_B4-11</strain>
    </source>
</reference>
<organism evidence="1 2">
    <name type="scientific">Sphingomonas olei</name>
    <dbReference type="NCBI Taxonomy" id="1886787"/>
    <lineage>
        <taxon>Bacteria</taxon>
        <taxon>Pseudomonadati</taxon>
        <taxon>Pseudomonadota</taxon>
        <taxon>Alphaproteobacteria</taxon>
        <taxon>Sphingomonadales</taxon>
        <taxon>Sphingomonadaceae</taxon>
        <taxon>Sphingomonas</taxon>
    </lineage>
</organism>
<protein>
    <submittedName>
        <fullName evidence="1">Uncharacterized protein</fullName>
    </submittedName>
</protein>
<sequence>MPRRGAERGILRRAHRQRYGRRIRKDPVKARVAIPAADPPGNLHRCHFSCRLPCRARGVLCCVQRTGFPFSCFPVSELNGSLVPATCGARHWPASSWRWR</sequence>
<accession>A0ABY2QKW4</accession>
<keyword evidence="2" id="KW-1185">Reference proteome</keyword>
<proteinExistence type="predicted"/>